<dbReference type="Proteomes" id="UP000861567">
    <property type="component" value="Unassembled WGS sequence"/>
</dbReference>
<sequence length="425" mass="47109">MAIINLSKTERKVIFLSSLGGALEFYDFIIYIFLASELSELFFPATNHLASLMGVYAAFAIGYLIRPLGGIIFSHFGDKYGRKKTFVITLILMALPTFLIGLLPDYRSIGIGAPALLILLRLIQGLSVGGEIPGAITFAAEHVNPKHRGVTCAIIFFGVNIGLILGSAISVLLIMACSHEQILSWGWRLPFLIGGILGIVSFKLRKGLVETPLFKKNTHHSEQPTFPIREVFSRHRKEIFQGVALTWLDAVTVCLFFLYLPTYLTSILHYPKETINILNTIALILNAFLCVAFGWLSDLFGRRIFLLIGSFSFIVFSYIFFYLLARDQIICVILVMLSVSVLSACTSMYTCTIIELFPTSVRYTGIAITYNIGYAFFGGLTPLIATGLINTTHDILSPSFYLIISAIVCFLGASTIKNRHGQMLH</sequence>
<feature type="transmembrane region" description="Helical" evidence="9">
    <location>
        <begin position="54"/>
        <end position="73"/>
    </location>
</feature>
<protein>
    <submittedName>
        <fullName evidence="11">MHS family MFS transporter</fullName>
    </submittedName>
</protein>
<comment type="similarity">
    <text evidence="2">Belongs to the major facilitator superfamily. Metabolite:H+ Symporter (MHS) family (TC 2.A.1.6) family.</text>
</comment>
<feature type="domain" description="Major facilitator superfamily (MFS) profile" evidence="10">
    <location>
        <begin position="13"/>
        <end position="417"/>
    </location>
</feature>
<name>A0AAN5KPS1_LEGPN</name>
<dbReference type="InterPro" id="IPR051084">
    <property type="entry name" value="H+-coupled_symporters"/>
</dbReference>
<evidence type="ECO:0000259" key="10">
    <source>
        <dbReference type="PROSITE" id="PS50850"/>
    </source>
</evidence>
<dbReference type="FunFam" id="1.20.1250.20:FF:000001">
    <property type="entry name" value="Dicarboxylate MFS transporter"/>
    <property type="match status" value="1"/>
</dbReference>
<dbReference type="Gene3D" id="1.20.1250.20">
    <property type="entry name" value="MFS general substrate transporter like domains"/>
    <property type="match status" value="2"/>
</dbReference>
<reference evidence="11" key="2">
    <citation type="submission" date="2020-11" db="EMBL/GenBank/DDBJ databases">
        <authorList>
            <consortium name="NCBI Pathogen Detection Project"/>
        </authorList>
    </citation>
    <scope>NUCLEOTIDE SEQUENCE</scope>
    <source>
        <strain evidence="11">D3612</strain>
    </source>
</reference>
<evidence type="ECO:0000256" key="7">
    <source>
        <dbReference type="ARBA" id="ARBA00022989"/>
    </source>
</evidence>
<feature type="transmembrane region" description="Helical" evidence="9">
    <location>
        <begin position="239"/>
        <end position="260"/>
    </location>
</feature>
<evidence type="ECO:0000313" key="11">
    <source>
        <dbReference type="EMBL" id="HAT1595575.1"/>
    </source>
</evidence>
<dbReference type="SUPFAM" id="SSF103473">
    <property type="entry name" value="MFS general substrate transporter"/>
    <property type="match status" value="1"/>
</dbReference>
<accession>A0AAN5KPS1</accession>
<gene>
    <name evidence="11" type="ORF">I8Y58_000774</name>
</gene>
<dbReference type="InterPro" id="IPR005829">
    <property type="entry name" value="Sugar_transporter_CS"/>
</dbReference>
<evidence type="ECO:0000313" key="12">
    <source>
        <dbReference type="Proteomes" id="UP000861567"/>
    </source>
</evidence>
<dbReference type="EMBL" id="DACSEI010000005">
    <property type="protein sequence ID" value="HAT1595575.1"/>
    <property type="molecule type" value="Genomic_DNA"/>
</dbReference>
<proteinExistence type="inferred from homology"/>
<keyword evidence="5 9" id="KW-0812">Transmembrane</keyword>
<dbReference type="InterPro" id="IPR011701">
    <property type="entry name" value="MFS"/>
</dbReference>
<keyword evidence="3" id="KW-0813">Transport</keyword>
<evidence type="ECO:0000256" key="5">
    <source>
        <dbReference type="ARBA" id="ARBA00022692"/>
    </source>
</evidence>
<evidence type="ECO:0000256" key="8">
    <source>
        <dbReference type="ARBA" id="ARBA00023136"/>
    </source>
</evidence>
<evidence type="ECO:0000256" key="3">
    <source>
        <dbReference type="ARBA" id="ARBA00022448"/>
    </source>
</evidence>
<evidence type="ECO:0000256" key="1">
    <source>
        <dbReference type="ARBA" id="ARBA00004651"/>
    </source>
</evidence>
<reference evidence="11" key="1">
    <citation type="journal article" date="2018" name="Genome Biol.">
        <title>SKESA: strategic k-mer extension for scrupulous assemblies.</title>
        <authorList>
            <person name="Souvorov A."/>
            <person name="Agarwala R."/>
            <person name="Lipman D.J."/>
        </authorList>
    </citation>
    <scope>NUCLEOTIDE SEQUENCE</scope>
    <source>
        <strain evidence="11">D3612</strain>
    </source>
</reference>
<keyword evidence="4" id="KW-1003">Cell membrane</keyword>
<dbReference type="AlphaFoldDB" id="A0AAN5KPS1"/>
<keyword evidence="7 9" id="KW-1133">Transmembrane helix</keyword>
<dbReference type="GO" id="GO:0015293">
    <property type="term" value="F:symporter activity"/>
    <property type="evidence" value="ECO:0007669"/>
    <property type="project" value="UniProtKB-KW"/>
</dbReference>
<feature type="transmembrane region" description="Helical" evidence="9">
    <location>
        <begin position="85"/>
        <end position="103"/>
    </location>
</feature>
<feature type="transmembrane region" description="Helical" evidence="9">
    <location>
        <begin position="280"/>
        <end position="297"/>
    </location>
</feature>
<dbReference type="PANTHER" id="PTHR43528">
    <property type="entry name" value="ALPHA-KETOGLUTARATE PERMEASE"/>
    <property type="match status" value="1"/>
</dbReference>
<dbReference type="PROSITE" id="PS00217">
    <property type="entry name" value="SUGAR_TRANSPORT_2"/>
    <property type="match status" value="1"/>
</dbReference>
<dbReference type="InterPro" id="IPR020846">
    <property type="entry name" value="MFS_dom"/>
</dbReference>
<dbReference type="InterPro" id="IPR036259">
    <property type="entry name" value="MFS_trans_sf"/>
</dbReference>
<keyword evidence="8 9" id="KW-0472">Membrane</keyword>
<feature type="transmembrane region" description="Helical" evidence="9">
    <location>
        <begin position="304"/>
        <end position="323"/>
    </location>
</feature>
<feature type="transmembrane region" description="Helical" evidence="9">
    <location>
        <begin position="329"/>
        <end position="351"/>
    </location>
</feature>
<organism evidence="11 12">
    <name type="scientific">Legionella pneumophila</name>
    <dbReference type="NCBI Taxonomy" id="446"/>
    <lineage>
        <taxon>Bacteria</taxon>
        <taxon>Pseudomonadati</taxon>
        <taxon>Pseudomonadota</taxon>
        <taxon>Gammaproteobacteria</taxon>
        <taxon>Legionellales</taxon>
        <taxon>Legionellaceae</taxon>
        <taxon>Legionella</taxon>
    </lineage>
</organism>
<feature type="transmembrane region" description="Helical" evidence="9">
    <location>
        <begin position="12"/>
        <end position="34"/>
    </location>
</feature>
<dbReference type="PANTHER" id="PTHR43528:SF7">
    <property type="entry name" value="MFS TRANSPORTER"/>
    <property type="match status" value="1"/>
</dbReference>
<dbReference type="GO" id="GO:0005886">
    <property type="term" value="C:plasma membrane"/>
    <property type="evidence" value="ECO:0007669"/>
    <property type="project" value="UniProtKB-SubCell"/>
</dbReference>
<feature type="transmembrane region" description="Helical" evidence="9">
    <location>
        <begin position="395"/>
        <end position="416"/>
    </location>
</feature>
<evidence type="ECO:0000256" key="4">
    <source>
        <dbReference type="ARBA" id="ARBA00022475"/>
    </source>
</evidence>
<dbReference type="Pfam" id="PF07690">
    <property type="entry name" value="MFS_1"/>
    <property type="match status" value="1"/>
</dbReference>
<feature type="transmembrane region" description="Helical" evidence="9">
    <location>
        <begin position="109"/>
        <end position="129"/>
    </location>
</feature>
<keyword evidence="6" id="KW-0769">Symport</keyword>
<feature type="transmembrane region" description="Helical" evidence="9">
    <location>
        <begin position="182"/>
        <end position="202"/>
    </location>
</feature>
<comment type="caution">
    <text evidence="11">The sequence shown here is derived from an EMBL/GenBank/DDBJ whole genome shotgun (WGS) entry which is preliminary data.</text>
</comment>
<feature type="transmembrane region" description="Helical" evidence="9">
    <location>
        <begin position="363"/>
        <end position="389"/>
    </location>
</feature>
<evidence type="ECO:0000256" key="2">
    <source>
        <dbReference type="ARBA" id="ARBA00008240"/>
    </source>
</evidence>
<feature type="transmembrane region" description="Helical" evidence="9">
    <location>
        <begin position="150"/>
        <end position="176"/>
    </location>
</feature>
<evidence type="ECO:0000256" key="6">
    <source>
        <dbReference type="ARBA" id="ARBA00022847"/>
    </source>
</evidence>
<evidence type="ECO:0000256" key="9">
    <source>
        <dbReference type="SAM" id="Phobius"/>
    </source>
</evidence>
<dbReference type="PROSITE" id="PS50850">
    <property type="entry name" value="MFS"/>
    <property type="match status" value="1"/>
</dbReference>
<comment type="subcellular location">
    <subcellularLocation>
        <location evidence="1">Cell membrane</location>
        <topology evidence="1">Multi-pass membrane protein</topology>
    </subcellularLocation>
</comment>